<comment type="caution">
    <text evidence="1">The sequence shown here is derived from an EMBL/GenBank/DDBJ whole genome shotgun (WGS) entry which is preliminary data.</text>
</comment>
<gene>
    <name evidence="1" type="ORF">CUNI_LOCUS11170</name>
</gene>
<feature type="non-terminal residue" evidence="1">
    <location>
        <position position="60"/>
    </location>
</feature>
<proteinExistence type="predicted"/>
<accession>A0A8S3ZEZ6</accession>
<keyword evidence="2" id="KW-1185">Reference proteome</keyword>
<sequence length="60" mass="7060">MKYRPSDEEMEESILLLTQRSSHPNSPCLDLNGELETRSILNKKYWLYSPILNGTHLQRL</sequence>
<evidence type="ECO:0000313" key="1">
    <source>
        <dbReference type="EMBL" id="CAG5125612.1"/>
    </source>
</evidence>
<dbReference type="EMBL" id="CAJHNH020002112">
    <property type="protein sequence ID" value="CAG5125612.1"/>
    <property type="molecule type" value="Genomic_DNA"/>
</dbReference>
<protein>
    <submittedName>
        <fullName evidence="1">Uncharacterized protein</fullName>
    </submittedName>
</protein>
<name>A0A8S3ZEZ6_9EUPU</name>
<dbReference type="AlphaFoldDB" id="A0A8S3ZEZ6"/>
<reference evidence="1" key="1">
    <citation type="submission" date="2021-04" db="EMBL/GenBank/DDBJ databases">
        <authorList>
            <consortium name="Molecular Ecology Group"/>
        </authorList>
    </citation>
    <scope>NUCLEOTIDE SEQUENCE</scope>
</reference>
<organism evidence="1 2">
    <name type="scientific">Candidula unifasciata</name>
    <dbReference type="NCBI Taxonomy" id="100452"/>
    <lineage>
        <taxon>Eukaryota</taxon>
        <taxon>Metazoa</taxon>
        <taxon>Spiralia</taxon>
        <taxon>Lophotrochozoa</taxon>
        <taxon>Mollusca</taxon>
        <taxon>Gastropoda</taxon>
        <taxon>Heterobranchia</taxon>
        <taxon>Euthyneura</taxon>
        <taxon>Panpulmonata</taxon>
        <taxon>Eupulmonata</taxon>
        <taxon>Stylommatophora</taxon>
        <taxon>Helicina</taxon>
        <taxon>Helicoidea</taxon>
        <taxon>Geomitridae</taxon>
        <taxon>Candidula</taxon>
    </lineage>
</organism>
<evidence type="ECO:0000313" key="2">
    <source>
        <dbReference type="Proteomes" id="UP000678393"/>
    </source>
</evidence>
<dbReference type="Proteomes" id="UP000678393">
    <property type="component" value="Unassembled WGS sequence"/>
</dbReference>